<dbReference type="GeneID" id="46911518"/>
<evidence type="ECO:0000313" key="1">
    <source>
        <dbReference type="EMBL" id="APC18777.1"/>
    </source>
</evidence>
<dbReference type="EMBL" id="CP017886">
    <property type="protein sequence ID" value="APC18777.1"/>
    <property type="molecule type" value="Genomic_DNA"/>
</dbReference>
<dbReference type="RefSeq" id="WP_071555250.1">
    <property type="nucleotide sequence ID" value="NZ_CP017886.1"/>
</dbReference>
<organism evidence="1 2">
    <name type="scientific">Pseudomonas frederiksbergensis</name>
    <dbReference type="NCBI Taxonomy" id="104087"/>
    <lineage>
        <taxon>Bacteria</taxon>
        <taxon>Pseudomonadati</taxon>
        <taxon>Pseudomonadota</taxon>
        <taxon>Gammaproteobacteria</taxon>
        <taxon>Pseudomonadales</taxon>
        <taxon>Pseudomonadaceae</taxon>
        <taxon>Pseudomonas</taxon>
    </lineage>
</organism>
<name>A0A1J0ERQ5_9PSED</name>
<protein>
    <submittedName>
        <fullName evidence="1">Uncharacterized protein</fullName>
    </submittedName>
</protein>
<evidence type="ECO:0000313" key="2">
    <source>
        <dbReference type="Proteomes" id="UP000182567"/>
    </source>
</evidence>
<dbReference type="AlphaFoldDB" id="A0A1J0ERQ5"/>
<gene>
    <name evidence="1" type="ORF">BLL42_24855</name>
</gene>
<reference evidence="2" key="1">
    <citation type="submission" date="2016-10" db="EMBL/GenBank/DDBJ databases">
        <title>Pseudomonas frederiksbergensis ERGS4:02 complete genome.</title>
        <authorList>
            <person name="Kumar R."/>
            <person name="Acharya V."/>
            <person name="Singh D."/>
        </authorList>
    </citation>
    <scope>NUCLEOTIDE SEQUENCE [LARGE SCALE GENOMIC DNA]</scope>
    <source>
        <strain evidence="2">ERGS4:02</strain>
    </source>
</reference>
<sequence>MWWEKTVEYRFVADVVANGMCDFAAPLSGRYERTAGDAIFGKGSGLVLVEFKRSLSDVPTEETLFENYGDAQAALSQYKHHFIVFGELAMDSHTNLELLAQRYFVAGVYFDGITVLQHGVSKLVFDEYLHALAEHKEEDGRGRGLGHVTAQAMSAVIGVSADGLMVGAISLHEYAPTLFPGPVLLPPPAPTPTFSPSGPGR</sequence>
<accession>A0A1J0ERQ5</accession>
<dbReference type="Proteomes" id="UP000182567">
    <property type="component" value="Chromosome"/>
</dbReference>
<dbReference type="OrthoDB" id="8451187at2"/>
<proteinExistence type="predicted"/>